<sequence>MHILSLQVLPAFSVGQNKVYSQGFPPVCSTKSRYFSLICCKVFSFLKPNLI</sequence>
<accession>Q1Q043</accession>
<dbReference type="EMBL" id="CT573072">
    <property type="protein sequence ID" value="CAJ72705.1"/>
    <property type="molecule type" value="Genomic_DNA"/>
</dbReference>
<gene>
    <name evidence="1" type="ORF">kustd1960</name>
</gene>
<protein>
    <submittedName>
        <fullName evidence="1">Uncharacterized protein</fullName>
    </submittedName>
</protein>
<evidence type="ECO:0000313" key="1">
    <source>
        <dbReference type="EMBL" id="CAJ72705.1"/>
    </source>
</evidence>
<reference evidence="1" key="1">
    <citation type="journal article" date="2006" name="Nature">
        <title>Deciphering the evolution and metabolism of an anammox bacterium from a community genome.</title>
        <authorList>
            <person name="Strous M."/>
            <person name="Pelletier E."/>
            <person name="Mangenot S."/>
            <person name="Rattei T."/>
            <person name="Lehner A."/>
            <person name="Taylor M.W."/>
            <person name="Horn M."/>
            <person name="Daims H."/>
            <person name="Bartol-Mavel D."/>
            <person name="Wincker P."/>
            <person name="Barbe V."/>
            <person name="Fonknechten N."/>
            <person name="Vallenet D."/>
            <person name="Segurens B."/>
            <person name="Schenowitz-Truong C."/>
            <person name="Medigue C."/>
            <person name="Collingro A."/>
            <person name="Snel B."/>
            <person name="Dutilh B.E."/>
            <person name="OpDenCamp H.J.M."/>
            <person name="vanDerDrift C."/>
            <person name="Cirpus I."/>
            <person name="vanDePas-Schoonen K.T."/>
            <person name="Harhangi H.R."/>
            <person name="vanNiftrik L."/>
            <person name="Schmid M."/>
            <person name="Keltjens J."/>
            <person name="vanDeVossenberg J."/>
            <person name="Kartal B."/>
            <person name="Meier H."/>
            <person name="Frishman D."/>
            <person name="Huynen M.A."/>
            <person name="Mewes H."/>
            <person name="Weissenbach J."/>
            <person name="Jetten M.S.M."/>
            <person name="Wagner M."/>
            <person name="LePaslier D."/>
        </authorList>
    </citation>
    <scope>NUCLEOTIDE SEQUENCE</scope>
</reference>
<name>Q1Q043_KUEST</name>
<organism evidence="1">
    <name type="scientific">Kuenenia stuttgartiensis</name>
    <dbReference type="NCBI Taxonomy" id="174633"/>
    <lineage>
        <taxon>Bacteria</taxon>
        <taxon>Pseudomonadati</taxon>
        <taxon>Planctomycetota</taxon>
        <taxon>Candidatus Brocadiia</taxon>
        <taxon>Candidatus Brocadiales</taxon>
        <taxon>Candidatus Brocadiaceae</taxon>
        <taxon>Candidatus Kuenenia</taxon>
    </lineage>
</organism>
<reference evidence="1" key="2">
    <citation type="submission" date="2006-01" db="EMBL/GenBank/DDBJ databases">
        <authorList>
            <person name="Genoscope"/>
        </authorList>
    </citation>
    <scope>NUCLEOTIDE SEQUENCE</scope>
</reference>
<proteinExistence type="predicted"/>
<dbReference type="AlphaFoldDB" id="Q1Q043"/>